<sequence length="98" mass="11117">MFSAHLVMIGRSRFIALISEAFVMSHLHFCTWRLSSPSCEVLPLLYLACIWTRLLSGTRLSELHSQCFPNLVKQVVLHVLTAARHITDLWASVGWHTG</sequence>
<reference evidence="1" key="2">
    <citation type="submission" date="2023-05" db="EMBL/GenBank/DDBJ databases">
        <authorList>
            <consortium name="Lawrence Berkeley National Laboratory"/>
            <person name="Steindorff A."/>
            <person name="Hensen N."/>
            <person name="Bonometti L."/>
            <person name="Westerberg I."/>
            <person name="Brannstrom I.O."/>
            <person name="Guillou S."/>
            <person name="Cros-Aarteil S."/>
            <person name="Calhoun S."/>
            <person name="Haridas S."/>
            <person name="Kuo A."/>
            <person name="Mondo S."/>
            <person name="Pangilinan J."/>
            <person name="Riley R."/>
            <person name="Labutti K."/>
            <person name="Andreopoulos B."/>
            <person name="Lipzen A."/>
            <person name="Chen C."/>
            <person name="Yanf M."/>
            <person name="Daum C."/>
            <person name="Ng V."/>
            <person name="Clum A."/>
            <person name="Ohm R."/>
            <person name="Martin F."/>
            <person name="Silar P."/>
            <person name="Natvig D."/>
            <person name="Lalanne C."/>
            <person name="Gautier V."/>
            <person name="Ament-Velasquez S.L."/>
            <person name="Kruys A."/>
            <person name="Hutchinson M.I."/>
            <person name="Powell A.J."/>
            <person name="Barry K."/>
            <person name="Miller A.N."/>
            <person name="Grigoriev I.V."/>
            <person name="Debuchy R."/>
            <person name="Gladieux P."/>
            <person name="Thoren M.H."/>
            <person name="Johannesson H."/>
        </authorList>
    </citation>
    <scope>NUCLEOTIDE SEQUENCE</scope>
    <source>
        <strain evidence="1">CBS 123565</strain>
    </source>
</reference>
<evidence type="ECO:0000313" key="1">
    <source>
        <dbReference type="EMBL" id="KAK4132495.1"/>
    </source>
</evidence>
<gene>
    <name evidence="1" type="ORF">BT67DRAFT_79488</name>
</gene>
<reference evidence="1" key="1">
    <citation type="journal article" date="2023" name="Mol. Phylogenet. Evol.">
        <title>Genome-scale phylogeny and comparative genomics of the fungal order Sordariales.</title>
        <authorList>
            <person name="Hensen N."/>
            <person name="Bonometti L."/>
            <person name="Westerberg I."/>
            <person name="Brannstrom I.O."/>
            <person name="Guillou S."/>
            <person name="Cros-Aarteil S."/>
            <person name="Calhoun S."/>
            <person name="Haridas S."/>
            <person name="Kuo A."/>
            <person name="Mondo S."/>
            <person name="Pangilinan J."/>
            <person name="Riley R."/>
            <person name="LaButti K."/>
            <person name="Andreopoulos B."/>
            <person name="Lipzen A."/>
            <person name="Chen C."/>
            <person name="Yan M."/>
            <person name="Daum C."/>
            <person name="Ng V."/>
            <person name="Clum A."/>
            <person name="Steindorff A."/>
            <person name="Ohm R.A."/>
            <person name="Martin F."/>
            <person name="Silar P."/>
            <person name="Natvig D.O."/>
            <person name="Lalanne C."/>
            <person name="Gautier V."/>
            <person name="Ament-Velasquez S.L."/>
            <person name="Kruys A."/>
            <person name="Hutchinson M.I."/>
            <person name="Powell A.J."/>
            <person name="Barry K."/>
            <person name="Miller A.N."/>
            <person name="Grigoriev I.V."/>
            <person name="Debuchy R."/>
            <person name="Gladieux P."/>
            <person name="Hiltunen Thoren M."/>
            <person name="Johannesson H."/>
        </authorList>
    </citation>
    <scope>NUCLEOTIDE SEQUENCE</scope>
    <source>
        <strain evidence="1">CBS 123565</strain>
    </source>
</reference>
<organism evidence="1 2">
    <name type="scientific">Trichocladium antarcticum</name>
    <dbReference type="NCBI Taxonomy" id="1450529"/>
    <lineage>
        <taxon>Eukaryota</taxon>
        <taxon>Fungi</taxon>
        <taxon>Dikarya</taxon>
        <taxon>Ascomycota</taxon>
        <taxon>Pezizomycotina</taxon>
        <taxon>Sordariomycetes</taxon>
        <taxon>Sordariomycetidae</taxon>
        <taxon>Sordariales</taxon>
        <taxon>Chaetomiaceae</taxon>
        <taxon>Trichocladium</taxon>
    </lineage>
</organism>
<dbReference type="AlphaFoldDB" id="A0AAN6UGJ0"/>
<name>A0AAN6UGJ0_9PEZI</name>
<keyword evidence="2" id="KW-1185">Reference proteome</keyword>
<comment type="caution">
    <text evidence="1">The sequence shown here is derived from an EMBL/GenBank/DDBJ whole genome shotgun (WGS) entry which is preliminary data.</text>
</comment>
<dbReference type="EMBL" id="MU853417">
    <property type="protein sequence ID" value="KAK4132495.1"/>
    <property type="molecule type" value="Genomic_DNA"/>
</dbReference>
<dbReference type="Proteomes" id="UP001304895">
    <property type="component" value="Unassembled WGS sequence"/>
</dbReference>
<proteinExistence type="predicted"/>
<accession>A0AAN6UGJ0</accession>
<evidence type="ECO:0000313" key="2">
    <source>
        <dbReference type="Proteomes" id="UP001304895"/>
    </source>
</evidence>
<protein>
    <submittedName>
        <fullName evidence="1">Uncharacterized protein</fullName>
    </submittedName>
</protein>